<evidence type="ECO:0000313" key="13">
    <source>
        <dbReference type="Proteomes" id="UP000472580"/>
    </source>
</evidence>
<evidence type="ECO:0000256" key="10">
    <source>
        <dbReference type="SAM" id="MobiDB-lite"/>
    </source>
</evidence>
<dbReference type="InterPro" id="IPR016496">
    <property type="entry name" value="GTPase_HflX"/>
</dbReference>
<evidence type="ECO:0000256" key="5">
    <source>
        <dbReference type="ARBA" id="ARBA00023134"/>
    </source>
</evidence>
<keyword evidence="9" id="KW-0175">Coiled coil</keyword>
<dbReference type="InterPro" id="IPR025121">
    <property type="entry name" value="GTPase_HflX_N"/>
</dbReference>
<dbReference type="PROSITE" id="PS51705">
    <property type="entry name" value="G_HFLX"/>
    <property type="match status" value="1"/>
</dbReference>
<feature type="binding site" evidence="7">
    <location>
        <begin position="308"/>
        <end position="311"/>
    </location>
    <ligand>
        <name>GTP</name>
        <dbReference type="ChEBI" id="CHEBI:37565"/>
    </ligand>
</feature>
<proteinExistence type="inferred from homology"/>
<dbReference type="NCBIfam" id="TIGR03156">
    <property type="entry name" value="GTP_HflX"/>
    <property type="match status" value="1"/>
</dbReference>
<reference evidence="12 13" key="1">
    <citation type="submission" date="2019-12" db="EMBL/GenBank/DDBJ databases">
        <title>Microbes associate with the intestines of laboratory mice.</title>
        <authorList>
            <person name="Navarre W."/>
            <person name="Wong E."/>
        </authorList>
    </citation>
    <scope>NUCLEOTIDE SEQUENCE [LARGE SCALE GENOMIC DNA]</scope>
    <source>
        <strain evidence="12 13">NM82_D38</strain>
    </source>
</reference>
<dbReference type="InterPro" id="IPR030394">
    <property type="entry name" value="G_HFLX_dom"/>
</dbReference>
<dbReference type="InterPro" id="IPR006073">
    <property type="entry name" value="GTP-bd"/>
</dbReference>
<keyword evidence="13" id="KW-1185">Reference proteome</keyword>
<dbReference type="FunFam" id="3.40.50.300:FF:000173">
    <property type="entry name" value="GTPase HflX"/>
    <property type="match status" value="1"/>
</dbReference>
<dbReference type="Gene3D" id="3.40.50.11060">
    <property type="entry name" value="GTPase HflX, N-terminal domain"/>
    <property type="match status" value="1"/>
</dbReference>
<feature type="binding site" evidence="7">
    <location>
        <begin position="242"/>
        <end position="245"/>
    </location>
    <ligand>
        <name>GTP</name>
        <dbReference type="ChEBI" id="CHEBI:37565"/>
    </ligand>
</feature>
<dbReference type="PRINTS" id="PR00326">
    <property type="entry name" value="GTP1OBG"/>
</dbReference>
<evidence type="ECO:0000256" key="6">
    <source>
        <dbReference type="HAMAP-Rule" id="MF_00900"/>
    </source>
</evidence>
<dbReference type="InterPro" id="IPR042108">
    <property type="entry name" value="GTPase_HflX_N_sf"/>
</dbReference>
<feature type="binding site" evidence="7">
    <location>
        <begin position="195"/>
        <end position="202"/>
    </location>
    <ligand>
        <name>GTP</name>
        <dbReference type="ChEBI" id="CHEBI:37565"/>
    </ligand>
</feature>
<dbReference type="GO" id="GO:0046872">
    <property type="term" value="F:metal ion binding"/>
    <property type="evidence" value="ECO:0007669"/>
    <property type="project" value="UniProtKB-KW"/>
</dbReference>
<dbReference type="PANTHER" id="PTHR10229">
    <property type="entry name" value="GTP-BINDING PROTEIN HFLX"/>
    <property type="match status" value="1"/>
</dbReference>
<dbReference type="FunFam" id="3.40.50.11060:FF:000001">
    <property type="entry name" value="GTPase HflX"/>
    <property type="match status" value="1"/>
</dbReference>
<dbReference type="Gene3D" id="6.10.250.2860">
    <property type="match status" value="1"/>
</dbReference>
<evidence type="ECO:0000256" key="9">
    <source>
        <dbReference type="SAM" id="Coils"/>
    </source>
</evidence>
<evidence type="ECO:0000256" key="3">
    <source>
        <dbReference type="ARBA" id="ARBA00022741"/>
    </source>
</evidence>
<comment type="similarity">
    <text evidence="6">Belongs to the TRAFAC class OBG-HflX-like GTPase superfamily. HflX GTPase family.</text>
</comment>
<dbReference type="SUPFAM" id="SSF52540">
    <property type="entry name" value="P-loop containing nucleoside triphosphate hydrolases"/>
    <property type="match status" value="1"/>
</dbReference>
<accession>A0A6L6YHP8</accession>
<dbReference type="EMBL" id="WSRP01000026">
    <property type="protein sequence ID" value="MVX57275.1"/>
    <property type="molecule type" value="Genomic_DNA"/>
</dbReference>
<evidence type="ECO:0000256" key="1">
    <source>
        <dbReference type="ARBA" id="ARBA00022490"/>
    </source>
</evidence>
<evidence type="ECO:0000259" key="11">
    <source>
        <dbReference type="PROSITE" id="PS51705"/>
    </source>
</evidence>
<comment type="subcellular location">
    <subcellularLocation>
        <location evidence="6">Cytoplasm</location>
    </subcellularLocation>
    <text evidence="6">May associate with membranes.</text>
</comment>
<dbReference type="Pfam" id="PF01926">
    <property type="entry name" value="MMR_HSR1"/>
    <property type="match status" value="1"/>
</dbReference>
<dbReference type="GO" id="GO:0005737">
    <property type="term" value="C:cytoplasm"/>
    <property type="evidence" value="ECO:0007669"/>
    <property type="project" value="UniProtKB-SubCell"/>
</dbReference>
<dbReference type="InterPro" id="IPR032305">
    <property type="entry name" value="GTP-bd_M"/>
</dbReference>
<keyword evidence="2 8" id="KW-0479">Metal-binding</keyword>
<comment type="caution">
    <text evidence="12">The sequence shown here is derived from an EMBL/GenBank/DDBJ whole genome shotgun (WGS) entry which is preliminary data.</text>
</comment>
<organism evidence="12 13">
    <name type="scientific">Parasutterella muris</name>
    <dbReference type="NCBI Taxonomy" id="2565572"/>
    <lineage>
        <taxon>Bacteria</taxon>
        <taxon>Pseudomonadati</taxon>
        <taxon>Pseudomonadota</taxon>
        <taxon>Betaproteobacteria</taxon>
        <taxon>Burkholderiales</taxon>
        <taxon>Sutterellaceae</taxon>
        <taxon>Parasutterella</taxon>
    </lineage>
</organism>
<dbReference type="OrthoDB" id="9812272at2"/>
<keyword evidence="4 8" id="KW-0460">Magnesium</keyword>
<dbReference type="GO" id="GO:0003924">
    <property type="term" value="F:GTPase activity"/>
    <property type="evidence" value="ECO:0007669"/>
    <property type="project" value="UniProtKB-UniRule"/>
</dbReference>
<dbReference type="PIRSF" id="PIRSF006809">
    <property type="entry name" value="GTP-binding_hflX_prd"/>
    <property type="match status" value="1"/>
</dbReference>
<dbReference type="PANTHER" id="PTHR10229:SF0">
    <property type="entry name" value="GTP-BINDING PROTEIN 6-RELATED"/>
    <property type="match status" value="1"/>
</dbReference>
<feature type="binding site" evidence="7">
    <location>
        <begin position="333"/>
        <end position="335"/>
    </location>
    <ligand>
        <name>GTP</name>
        <dbReference type="ChEBI" id="CHEBI:37565"/>
    </ligand>
</feature>
<evidence type="ECO:0000256" key="7">
    <source>
        <dbReference type="PIRSR" id="PIRSR006809-1"/>
    </source>
</evidence>
<keyword evidence="3 6" id="KW-0547">Nucleotide-binding</keyword>
<keyword evidence="5 6" id="KW-0342">GTP-binding</keyword>
<feature type="compositionally biased region" description="Acidic residues" evidence="10">
    <location>
        <begin position="362"/>
        <end position="375"/>
    </location>
</feature>
<feature type="binding site" evidence="7">
    <location>
        <begin position="220"/>
        <end position="224"/>
    </location>
    <ligand>
        <name>GTP</name>
        <dbReference type="ChEBI" id="CHEBI:37565"/>
    </ligand>
</feature>
<gene>
    <name evidence="6 12" type="primary">hflX</name>
    <name evidence="12" type="ORF">E5987_08680</name>
</gene>
<keyword evidence="1 6" id="KW-0963">Cytoplasm</keyword>
<dbReference type="AlphaFoldDB" id="A0A6L6YHP8"/>
<comment type="function">
    <text evidence="6">GTPase that associates with the 50S ribosomal subunit and may have a role during protein synthesis or ribosome biogenesis.</text>
</comment>
<name>A0A6L6YHP8_9BURK</name>
<evidence type="ECO:0000256" key="2">
    <source>
        <dbReference type="ARBA" id="ARBA00022723"/>
    </source>
</evidence>
<feature type="coiled-coil region" evidence="9">
    <location>
        <begin position="155"/>
        <end position="185"/>
    </location>
</feature>
<evidence type="ECO:0000313" key="12">
    <source>
        <dbReference type="EMBL" id="MVX57275.1"/>
    </source>
</evidence>
<comment type="cofactor">
    <cofactor evidence="8">
        <name>Mg(2+)</name>
        <dbReference type="ChEBI" id="CHEBI:18420"/>
    </cofactor>
</comment>
<feature type="binding site" evidence="8">
    <location>
        <position position="202"/>
    </location>
    <ligand>
        <name>Mg(2+)</name>
        <dbReference type="ChEBI" id="CHEBI:18420"/>
    </ligand>
</feature>
<dbReference type="Gene3D" id="3.40.50.300">
    <property type="entry name" value="P-loop containing nucleotide triphosphate hydrolases"/>
    <property type="match status" value="1"/>
</dbReference>
<evidence type="ECO:0000256" key="4">
    <source>
        <dbReference type="ARBA" id="ARBA00022842"/>
    </source>
</evidence>
<dbReference type="InterPro" id="IPR027417">
    <property type="entry name" value="P-loop_NTPase"/>
</dbReference>
<dbReference type="HAMAP" id="MF_00900">
    <property type="entry name" value="GTPase_HflX"/>
    <property type="match status" value="1"/>
</dbReference>
<sequence>MWLVSVLIGRDIYRDAAQELSELASSCGYDVLGLTEAKRDRPDPKTFLGSGKIEEIKEEATACGAQALIFDVALSPAQQRNIEKATNLLVWDRTNLILEIFRQRAKTREGQLQVELARLTHLSTRLVRGWSHLERQRGGLSKTGGPGEKQLELDRRMLGSRVKALKEQLKKLEKQRNTQRKSRQKGDLLTVALVGYTNAGKSTLFNRLTRSGVYAADQLFATLDTTARRCYVGEDTEVVLSDTVGFIRGLPHQLIEAFKSTLDEAAQADLLLHVIDSSNIAQEEQISEVNKVLEEIGAKDIPRILVYNKLDASGKPPFLTSDDSGRPIAVGVSAQTGEGLDLLKDAIREIAVAEHEKVQTGEEPDNEDWLAEFER</sequence>
<dbReference type="GO" id="GO:0005525">
    <property type="term" value="F:GTP binding"/>
    <property type="evidence" value="ECO:0007669"/>
    <property type="project" value="UniProtKB-UniRule"/>
</dbReference>
<dbReference type="CDD" id="cd01878">
    <property type="entry name" value="HflX"/>
    <property type="match status" value="1"/>
</dbReference>
<comment type="subunit">
    <text evidence="6">Monomer. Associates with the 50S ribosomal subunit.</text>
</comment>
<feature type="region of interest" description="Disordered" evidence="10">
    <location>
        <begin position="356"/>
        <end position="375"/>
    </location>
</feature>
<protein>
    <recommendedName>
        <fullName evidence="6">GTPase HflX</fullName>
    </recommendedName>
    <alternativeName>
        <fullName evidence="6">GTP-binding protein HflX</fullName>
    </alternativeName>
</protein>
<dbReference type="GO" id="GO:0043022">
    <property type="term" value="F:ribosome binding"/>
    <property type="evidence" value="ECO:0007669"/>
    <property type="project" value="TreeGrafter"/>
</dbReference>
<dbReference type="Proteomes" id="UP000472580">
    <property type="component" value="Unassembled WGS sequence"/>
</dbReference>
<feature type="domain" description="Hflx-type G" evidence="11">
    <location>
        <begin position="189"/>
        <end position="355"/>
    </location>
</feature>
<evidence type="ECO:0000256" key="8">
    <source>
        <dbReference type="PIRSR" id="PIRSR006809-2"/>
    </source>
</evidence>
<feature type="binding site" evidence="8">
    <location>
        <position position="222"/>
    </location>
    <ligand>
        <name>Mg(2+)</name>
        <dbReference type="ChEBI" id="CHEBI:18420"/>
    </ligand>
</feature>
<dbReference type="Pfam" id="PF13167">
    <property type="entry name" value="GTP-bdg_N"/>
    <property type="match status" value="1"/>
</dbReference>
<dbReference type="Pfam" id="PF16360">
    <property type="entry name" value="GTP-bdg_M"/>
    <property type="match status" value="1"/>
</dbReference>